<dbReference type="InParanoid" id="C5LRR2"/>
<dbReference type="GeneID" id="9043666"/>
<evidence type="ECO:0000313" key="1">
    <source>
        <dbReference type="EMBL" id="EER00581.1"/>
    </source>
</evidence>
<accession>C5LRR2</accession>
<sequence>ERGLPALRDSVASLQLRLDDRKQALGDNQGHAALLKLEGSLKESAHTKYTLEASLKVRLPRRSLKEVCDP</sequence>
<organism evidence="2">
    <name type="scientific">Perkinsus marinus (strain ATCC 50983 / TXsc)</name>
    <dbReference type="NCBI Taxonomy" id="423536"/>
    <lineage>
        <taxon>Eukaryota</taxon>
        <taxon>Sar</taxon>
        <taxon>Alveolata</taxon>
        <taxon>Perkinsozoa</taxon>
        <taxon>Perkinsea</taxon>
        <taxon>Perkinsida</taxon>
        <taxon>Perkinsidae</taxon>
        <taxon>Perkinsus</taxon>
    </lineage>
</organism>
<reference evidence="1 2" key="1">
    <citation type="submission" date="2008-07" db="EMBL/GenBank/DDBJ databases">
        <authorList>
            <person name="El-Sayed N."/>
            <person name="Caler E."/>
            <person name="Inman J."/>
            <person name="Amedeo P."/>
            <person name="Hass B."/>
            <person name="Wortman J."/>
        </authorList>
    </citation>
    <scope>NUCLEOTIDE SEQUENCE [LARGE SCALE GENOMIC DNA]</scope>
    <source>
        <strain evidence="2">ATCC 50983 / TXsc</strain>
    </source>
</reference>
<name>C5LRR2_PERM5</name>
<evidence type="ECO:0000313" key="2">
    <source>
        <dbReference type="Proteomes" id="UP000007800"/>
    </source>
</evidence>
<dbReference type="Proteomes" id="UP000007800">
    <property type="component" value="Unassembled WGS sequence"/>
</dbReference>
<protein>
    <submittedName>
        <fullName evidence="1">Uncharacterized protein</fullName>
    </submittedName>
</protein>
<dbReference type="RefSeq" id="XP_002767863.1">
    <property type="nucleotide sequence ID" value="XM_002767817.1"/>
</dbReference>
<keyword evidence="2" id="KW-1185">Reference proteome</keyword>
<gene>
    <name evidence="1" type="ORF">Pmar_PMAR020897</name>
</gene>
<proteinExistence type="predicted"/>
<dbReference type="AlphaFoldDB" id="C5LRR2"/>
<feature type="non-terminal residue" evidence="1">
    <location>
        <position position="1"/>
    </location>
</feature>
<dbReference type="EMBL" id="GG684920">
    <property type="protein sequence ID" value="EER00581.1"/>
    <property type="molecule type" value="Genomic_DNA"/>
</dbReference>